<dbReference type="GO" id="GO:0019354">
    <property type="term" value="P:siroheme biosynthetic process"/>
    <property type="evidence" value="ECO:0007669"/>
    <property type="project" value="UniProtKB-UniPathway"/>
</dbReference>
<comment type="pathway">
    <text evidence="1">Porphyrin-containing compound metabolism; siroheme biosynthesis; sirohydrochlorin from precorrin-2: step 1/1.</text>
</comment>
<dbReference type="UniPathway" id="UPA00262">
    <property type="reaction ID" value="UER00222"/>
</dbReference>
<dbReference type="NCBIfam" id="TIGR01470">
    <property type="entry name" value="cysG_Nterm"/>
    <property type="match status" value="1"/>
</dbReference>
<gene>
    <name evidence="8" type="ORF">SAMN05444483_10493</name>
</gene>
<evidence type="ECO:0000256" key="4">
    <source>
        <dbReference type="ARBA" id="ARBA00023027"/>
    </source>
</evidence>
<evidence type="ECO:0000256" key="3">
    <source>
        <dbReference type="ARBA" id="ARBA00023002"/>
    </source>
</evidence>
<dbReference type="PANTHER" id="PTHR35330:SF1">
    <property type="entry name" value="SIROHEME BIOSYNTHESIS PROTEIN MET8"/>
    <property type="match status" value="1"/>
</dbReference>
<dbReference type="SUPFAM" id="SSF51735">
    <property type="entry name" value="NAD(P)-binding Rossmann-fold domains"/>
    <property type="match status" value="1"/>
</dbReference>
<dbReference type="EC" id="1.3.1.76" evidence="2"/>
<organism evidence="8 9">
    <name type="scientific">Salegentibacter echinorum</name>
    <dbReference type="NCBI Taxonomy" id="1073325"/>
    <lineage>
        <taxon>Bacteria</taxon>
        <taxon>Pseudomonadati</taxon>
        <taxon>Bacteroidota</taxon>
        <taxon>Flavobacteriia</taxon>
        <taxon>Flavobacteriales</taxon>
        <taxon>Flavobacteriaceae</taxon>
        <taxon>Salegentibacter</taxon>
    </lineage>
</organism>
<dbReference type="Pfam" id="PF13241">
    <property type="entry name" value="NAD_binding_7"/>
    <property type="match status" value="1"/>
</dbReference>
<comment type="catalytic activity">
    <reaction evidence="6">
        <text>precorrin-2 + NAD(+) = sirohydrochlorin + NADH + 2 H(+)</text>
        <dbReference type="Rhea" id="RHEA:15613"/>
        <dbReference type="ChEBI" id="CHEBI:15378"/>
        <dbReference type="ChEBI" id="CHEBI:57540"/>
        <dbReference type="ChEBI" id="CHEBI:57945"/>
        <dbReference type="ChEBI" id="CHEBI:58351"/>
        <dbReference type="ChEBI" id="CHEBI:58827"/>
        <dbReference type="EC" id="1.3.1.76"/>
    </reaction>
</comment>
<protein>
    <recommendedName>
        <fullName evidence="2">precorrin-2 dehydrogenase</fullName>
        <ecNumber evidence="2">1.3.1.76</ecNumber>
    </recommendedName>
</protein>
<dbReference type="AlphaFoldDB" id="A0A1M5GBZ6"/>
<dbReference type="SUPFAM" id="SSF75615">
    <property type="entry name" value="Siroheme synthase middle domains-like"/>
    <property type="match status" value="1"/>
</dbReference>
<feature type="domain" description="Siroheme synthase central" evidence="7">
    <location>
        <begin position="126"/>
        <end position="150"/>
    </location>
</feature>
<dbReference type="Gene3D" id="3.30.160.110">
    <property type="entry name" value="Siroheme synthase, domain 2"/>
    <property type="match status" value="1"/>
</dbReference>
<evidence type="ECO:0000313" key="9">
    <source>
        <dbReference type="Proteomes" id="UP000183945"/>
    </source>
</evidence>
<dbReference type="OrthoDB" id="45564at2"/>
<keyword evidence="4" id="KW-0520">NAD</keyword>
<dbReference type="Proteomes" id="UP000183945">
    <property type="component" value="Unassembled WGS sequence"/>
</dbReference>
<keyword evidence="9" id="KW-1185">Reference proteome</keyword>
<proteinExistence type="predicted"/>
<dbReference type="GO" id="GO:0043115">
    <property type="term" value="F:precorrin-2 dehydrogenase activity"/>
    <property type="evidence" value="ECO:0007669"/>
    <property type="project" value="UniProtKB-EC"/>
</dbReference>
<evidence type="ECO:0000259" key="7">
    <source>
        <dbReference type="Pfam" id="PF14824"/>
    </source>
</evidence>
<keyword evidence="3" id="KW-0560">Oxidoreductase</keyword>
<evidence type="ECO:0000256" key="6">
    <source>
        <dbReference type="ARBA" id="ARBA00047561"/>
    </source>
</evidence>
<dbReference type="EMBL" id="FQVT01000004">
    <property type="protein sequence ID" value="SHG01263.1"/>
    <property type="molecule type" value="Genomic_DNA"/>
</dbReference>
<sequence length="197" mass="22491">MEDRNELYPVFLKVNKLNILVVGGGNVGQEKLHFLFKSSPNAKVEVVAKHFLPETEELAKKHGAKLVKGRYKKKYLKKKHFVIAATNDAKLNKKVHRHAKKRYLLANIADTPELCDFYMGGIVNKGHVKIGISTNGKSPTAAKRLRQFFEEVIPENVNEMVENLNEYRSTIKGDFEAKVEQMNNITETLKVKNKRDD</sequence>
<dbReference type="GO" id="GO:0004325">
    <property type="term" value="F:ferrochelatase activity"/>
    <property type="evidence" value="ECO:0007669"/>
    <property type="project" value="InterPro"/>
</dbReference>
<evidence type="ECO:0000256" key="2">
    <source>
        <dbReference type="ARBA" id="ARBA00012400"/>
    </source>
</evidence>
<dbReference type="InterPro" id="IPR036291">
    <property type="entry name" value="NAD(P)-bd_dom_sf"/>
</dbReference>
<evidence type="ECO:0000313" key="8">
    <source>
        <dbReference type="EMBL" id="SHG01263.1"/>
    </source>
</evidence>
<dbReference type="Gene3D" id="3.40.50.720">
    <property type="entry name" value="NAD(P)-binding Rossmann-like Domain"/>
    <property type="match status" value="1"/>
</dbReference>
<name>A0A1M5GBZ6_SALEC</name>
<dbReference type="InterPro" id="IPR028161">
    <property type="entry name" value="Met8-like"/>
</dbReference>
<dbReference type="InterPro" id="IPR028281">
    <property type="entry name" value="Sirohaem_synthase_central"/>
</dbReference>
<dbReference type="STRING" id="1073325.SAMN05444483_10493"/>
<evidence type="ECO:0000256" key="1">
    <source>
        <dbReference type="ARBA" id="ARBA00005010"/>
    </source>
</evidence>
<accession>A0A1M5GBZ6</accession>
<dbReference type="Pfam" id="PF14824">
    <property type="entry name" value="Sirohm_synth_M"/>
    <property type="match status" value="1"/>
</dbReference>
<dbReference type="InterPro" id="IPR006367">
    <property type="entry name" value="Sirohaem_synthase_N"/>
</dbReference>
<evidence type="ECO:0000256" key="5">
    <source>
        <dbReference type="ARBA" id="ARBA00023244"/>
    </source>
</evidence>
<dbReference type="PANTHER" id="PTHR35330">
    <property type="entry name" value="SIROHEME BIOSYNTHESIS PROTEIN MET8"/>
    <property type="match status" value="1"/>
</dbReference>
<reference evidence="9" key="1">
    <citation type="submission" date="2016-11" db="EMBL/GenBank/DDBJ databases">
        <authorList>
            <person name="Varghese N."/>
            <person name="Submissions S."/>
        </authorList>
    </citation>
    <scope>NUCLEOTIDE SEQUENCE [LARGE SCALE GENOMIC DNA]</scope>
    <source>
        <strain evidence="9">DSM 24579</strain>
    </source>
</reference>
<dbReference type="RefSeq" id="WP_072878592.1">
    <property type="nucleotide sequence ID" value="NZ_FQVT01000004.1"/>
</dbReference>
<keyword evidence="5" id="KW-0627">Porphyrin biosynthesis</keyword>